<evidence type="ECO:0008006" key="4">
    <source>
        <dbReference type="Google" id="ProtNLM"/>
    </source>
</evidence>
<comment type="caution">
    <text evidence="2">The sequence shown here is derived from an EMBL/GenBank/DDBJ whole genome shotgun (WGS) entry which is preliminary data.</text>
</comment>
<evidence type="ECO:0000313" key="2">
    <source>
        <dbReference type="EMBL" id="MDR6240310.1"/>
    </source>
</evidence>
<protein>
    <recommendedName>
        <fullName evidence="4">Secreted protein</fullName>
    </recommendedName>
</protein>
<dbReference type="EMBL" id="JAVDQD010000004">
    <property type="protein sequence ID" value="MDR6240310.1"/>
    <property type="molecule type" value="Genomic_DNA"/>
</dbReference>
<gene>
    <name evidence="2" type="ORF">HNQ88_003376</name>
</gene>
<feature type="signal peptide" evidence="1">
    <location>
        <begin position="1"/>
        <end position="20"/>
    </location>
</feature>
<evidence type="ECO:0000313" key="3">
    <source>
        <dbReference type="Proteomes" id="UP001185092"/>
    </source>
</evidence>
<organism evidence="2 3">
    <name type="scientific">Aureibacter tunicatorum</name>
    <dbReference type="NCBI Taxonomy" id="866807"/>
    <lineage>
        <taxon>Bacteria</taxon>
        <taxon>Pseudomonadati</taxon>
        <taxon>Bacteroidota</taxon>
        <taxon>Cytophagia</taxon>
        <taxon>Cytophagales</taxon>
        <taxon>Persicobacteraceae</taxon>
        <taxon>Aureibacter</taxon>
    </lineage>
</organism>
<reference evidence="2" key="1">
    <citation type="submission" date="2023-07" db="EMBL/GenBank/DDBJ databases">
        <title>Genomic Encyclopedia of Type Strains, Phase IV (KMG-IV): sequencing the most valuable type-strain genomes for metagenomic binning, comparative biology and taxonomic classification.</title>
        <authorList>
            <person name="Goeker M."/>
        </authorList>
    </citation>
    <scope>NUCLEOTIDE SEQUENCE</scope>
    <source>
        <strain evidence="2">DSM 26174</strain>
    </source>
</reference>
<keyword evidence="3" id="KW-1185">Reference proteome</keyword>
<dbReference type="AlphaFoldDB" id="A0AAE4BTU1"/>
<dbReference type="RefSeq" id="WP_309940208.1">
    <property type="nucleotide sequence ID" value="NZ_AP025305.1"/>
</dbReference>
<name>A0AAE4BTU1_9BACT</name>
<sequence>MKNLILSAALVLFCIANSFASSSIESEKVTITYEDLTFSKAKGLKESLLVNIGKEGWMQRNDTQKIKMRNETEIATLSIIELDNGLYSVELNAPSEIVGKVNPVSRQYGRK</sequence>
<dbReference type="Proteomes" id="UP001185092">
    <property type="component" value="Unassembled WGS sequence"/>
</dbReference>
<feature type="chain" id="PRO_5042203808" description="Secreted protein" evidence="1">
    <location>
        <begin position="21"/>
        <end position="111"/>
    </location>
</feature>
<proteinExistence type="predicted"/>
<evidence type="ECO:0000256" key="1">
    <source>
        <dbReference type="SAM" id="SignalP"/>
    </source>
</evidence>
<accession>A0AAE4BTU1</accession>
<keyword evidence="1" id="KW-0732">Signal</keyword>